<evidence type="ECO:0000313" key="3">
    <source>
        <dbReference type="Proteomes" id="UP000829196"/>
    </source>
</evidence>
<comment type="caution">
    <text evidence="2">The sequence shown here is derived from an EMBL/GenBank/DDBJ whole genome shotgun (WGS) entry which is preliminary data.</text>
</comment>
<feature type="region of interest" description="Disordered" evidence="1">
    <location>
        <begin position="17"/>
        <end position="87"/>
    </location>
</feature>
<gene>
    <name evidence="2" type="ORF">KFK09_027534</name>
</gene>
<feature type="compositionally biased region" description="Acidic residues" evidence="1">
    <location>
        <begin position="77"/>
        <end position="87"/>
    </location>
</feature>
<feature type="compositionally biased region" description="Basic and acidic residues" evidence="1">
    <location>
        <begin position="46"/>
        <end position="60"/>
    </location>
</feature>
<proteinExistence type="predicted"/>
<dbReference type="EMBL" id="JAGYWB010000018">
    <property type="protein sequence ID" value="KAI0493258.1"/>
    <property type="molecule type" value="Genomic_DNA"/>
</dbReference>
<reference evidence="2" key="1">
    <citation type="journal article" date="2022" name="Front. Genet.">
        <title>Chromosome-Scale Assembly of the Dendrobium nobile Genome Provides Insights Into the Molecular Mechanism of the Biosynthesis of the Medicinal Active Ingredient of Dendrobium.</title>
        <authorList>
            <person name="Xu Q."/>
            <person name="Niu S.-C."/>
            <person name="Li K.-L."/>
            <person name="Zheng P.-J."/>
            <person name="Zhang X.-J."/>
            <person name="Jia Y."/>
            <person name="Liu Y."/>
            <person name="Niu Y.-X."/>
            <person name="Yu L.-H."/>
            <person name="Chen D.-F."/>
            <person name="Zhang G.-Q."/>
        </authorList>
    </citation>
    <scope>NUCLEOTIDE SEQUENCE</scope>
    <source>
        <tissue evidence="2">Leaf</tissue>
    </source>
</reference>
<protein>
    <submittedName>
        <fullName evidence="2">Uncharacterized protein</fullName>
    </submittedName>
</protein>
<dbReference type="Proteomes" id="UP000829196">
    <property type="component" value="Unassembled WGS sequence"/>
</dbReference>
<name>A0A8T3AAU7_DENNO</name>
<evidence type="ECO:0000256" key="1">
    <source>
        <dbReference type="SAM" id="MobiDB-lite"/>
    </source>
</evidence>
<dbReference type="AlphaFoldDB" id="A0A8T3AAU7"/>
<sequence length="87" mass="10251">MLAQTTTKTIPFLKLFQTMGTRTRRGSSDNNDEKEIAEHRRHGRRSRDNQRKRNCSKERIPLPIDGKLLAHQKENEDREAEEMELGF</sequence>
<organism evidence="2 3">
    <name type="scientific">Dendrobium nobile</name>
    <name type="common">Orchid</name>
    <dbReference type="NCBI Taxonomy" id="94219"/>
    <lineage>
        <taxon>Eukaryota</taxon>
        <taxon>Viridiplantae</taxon>
        <taxon>Streptophyta</taxon>
        <taxon>Embryophyta</taxon>
        <taxon>Tracheophyta</taxon>
        <taxon>Spermatophyta</taxon>
        <taxon>Magnoliopsida</taxon>
        <taxon>Liliopsida</taxon>
        <taxon>Asparagales</taxon>
        <taxon>Orchidaceae</taxon>
        <taxon>Epidendroideae</taxon>
        <taxon>Malaxideae</taxon>
        <taxon>Dendrobiinae</taxon>
        <taxon>Dendrobium</taxon>
    </lineage>
</organism>
<keyword evidence="3" id="KW-1185">Reference proteome</keyword>
<evidence type="ECO:0000313" key="2">
    <source>
        <dbReference type="EMBL" id="KAI0493258.1"/>
    </source>
</evidence>
<accession>A0A8T3AAU7</accession>